<protein>
    <submittedName>
        <fullName evidence="1">Uncharacterized protein</fullName>
    </submittedName>
</protein>
<keyword evidence="2" id="KW-1185">Reference proteome</keyword>
<gene>
    <name evidence="1" type="ORF">APZ42_016597</name>
</gene>
<sequence length="75" mass="8228">MHFIFFKDFFFPSSRPTQPLRAVDSLFSFSFACCCCCCCCYIATTTTPTTTSVGLSSDVLCIENSAGRNDGDLTK</sequence>
<accession>A0A165AI02</accession>
<evidence type="ECO:0000313" key="1">
    <source>
        <dbReference type="EMBL" id="KZS17681.1"/>
    </source>
</evidence>
<evidence type="ECO:0000313" key="2">
    <source>
        <dbReference type="Proteomes" id="UP000076858"/>
    </source>
</evidence>
<comment type="caution">
    <text evidence="1">The sequence shown here is derived from an EMBL/GenBank/DDBJ whole genome shotgun (WGS) entry which is preliminary data.</text>
</comment>
<dbReference type="Proteomes" id="UP000076858">
    <property type="component" value="Unassembled WGS sequence"/>
</dbReference>
<dbReference type="EMBL" id="LRGB01000626">
    <property type="protein sequence ID" value="KZS17681.1"/>
    <property type="molecule type" value="Genomic_DNA"/>
</dbReference>
<name>A0A165AI02_9CRUS</name>
<organism evidence="1 2">
    <name type="scientific">Daphnia magna</name>
    <dbReference type="NCBI Taxonomy" id="35525"/>
    <lineage>
        <taxon>Eukaryota</taxon>
        <taxon>Metazoa</taxon>
        <taxon>Ecdysozoa</taxon>
        <taxon>Arthropoda</taxon>
        <taxon>Crustacea</taxon>
        <taxon>Branchiopoda</taxon>
        <taxon>Diplostraca</taxon>
        <taxon>Cladocera</taxon>
        <taxon>Anomopoda</taxon>
        <taxon>Daphniidae</taxon>
        <taxon>Daphnia</taxon>
    </lineage>
</organism>
<reference evidence="1 2" key="1">
    <citation type="submission" date="2016-03" db="EMBL/GenBank/DDBJ databases">
        <title>EvidentialGene: Evidence-directed Construction of Genes on Genomes.</title>
        <authorList>
            <person name="Gilbert D.G."/>
            <person name="Choi J.-H."/>
            <person name="Mockaitis K."/>
            <person name="Colbourne J."/>
            <person name="Pfrender M."/>
        </authorList>
    </citation>
    <scope>NUCLEOTIDE SEQUENCE [LARGE SCALE GENOMIC DNA]</scope>
    <source>
        <strain evidence="1 2">Xinb3</strain>
        <tissue evidence="1">Complete organism</tissue>
    </source>
</reference>
<proteinExistence type="predicted"/>
<dbReference type="AlphaFoldDB" id="A0A165AI02"/>